<name>A0ABX3TDY1_9MYCO</name>
<sequence>MPQEYRHAHLDGSLTAVEIDQLTVRDKDVVREAQRWTDGERGKIVDDPDVLADADLTAFVPEAIKIGAHALSAPGQAQDARVLA</sequence>
<evidence type="ECO:0000313" key="1">
    <source>
        <dbReference type="EMBL" id="ORB77020.1"/>
    </source>
</evidence>
<dbReference type="Proteomes" id="UP000192847">
    <property type="component" value="Unassembled WGS sequence"/>
</dbReference>
<comment type="caution">
    <text evidence="1">The sequence shown here is derived from an EMBL/GenBank/DDBJ whole genome shotgun (WGS) entry which is preliminary data.</text>
</comment>
<reference evidence="1 2" key="1">
    <citation type="submission" date="2017-02" db="EMBL/GenBank/DDBJ databases">
        <title>The new phylogeny of genus Mycobacterium.</title>
        <authorList>
            <person name="Tortoli E."/>
            <person name="Trovato A."/>
            <person name="Cirillo D.M."/>
        </authorList>
    </citation>
    <scope>NUCLEOTIDE SEQUENCE [LARGE SCALE GENOMIC DNA]</scope>
    <source>
        <strain evidence="1 2">CCUG 56329</strain>
    </source>
</reference>
<keyword evidence="2" id="KW-1185">Reference proteome</keyword>
<accession>A0ABX3TDY1</accession>
<proteinExistence type="predicted"/>
<organism evidence="1 2">
    <name type="scientific">Mycobacterium timonense</name>
    <dbReference type="NCBI Taxonomy" id="701043"/>
    <lineage>
        <taxon>Bacteria</taxon>
        <taxon>Bacillati</taxon>
        <taxon>Actinomycetota</taxon>
        <taxon>Actinomycetes</taxon>
        <taxon>Mycobacteriales</taxon>
        <taxon>Mycobacteriaceae</taxon>
        <taxon>Mycobacterium</taxon>
        <taxon>Mycobacterium avium complex (MAC)</taxon>
    </lineage>
</organism>
<dbReference type="EMBL" id="MVIL01000319">
    <property type="protein sequence ID" value="ORB77020.1"/>
    <property type="molecule type" value="Genomic_DNA"/>
</dbReference>
<protein>
    <submittedName>
        <fullName evidence="1">Uncharacterized protein</fullName>
    </submittedName>
</protein>
<evidence type="ECO:0000313" key="2">
    <source>
        <dbReference type="Proteomes" id="UP000192847"/>
    </source>
</evidence>
<gene>
    <name evidence="1" type="ORF">BST46_26880</name>
</gene>
<feature type="non-terminal residue" evidence="1">
    <location>
        <position position="84"/>
    </location>
</feature>